<dbReference type="Proteomes" id="UP001059596">
    <property type="component" value="Unassembled WGS sequence"/>
</dbReference>
<keyword evidence="3" id="KW-1185">Reference proteome</keyword>
<name>A0A9P9YH30_9MUSC</name>
<accession>A0A9P9YH30</accession>
<evidence type="ECO:0000313" key="3">
    <source>
        <dbReference type="Proteomes" id="UP001059596"/>
    </source>
</evidence>
<dbReference type="AlphaFoldDB" id="A0A9P9YH30"/>
<protein>
    <submittedName>
        <fullName evidence="2">Uncharacterized protein</fullName>
    </submittedName>
</protein>
<feature type="region of interest" description="Disordered" evidence="1">
    <location>
        <begin position="21"/>
        <end position="53"/>
    </location>
</feature>
<organism evidence="2 3">
    <name type="scientific">Drosophila gunungcola</name>
    <name type="common">fruit fly</name>
    <dbReference type="NCBI Taxonomy" id="103775"/>
    <lineage>
        <taxon>Eukaryota</taxon>
        <taxon>Metazoa</taxon>
        <taxon>Ecdysozoa</taxon>
        <taxon>Arthropoda</taxon>
        <taxon>Hexapoda</taxon>
        <taxon>Insecta</taxon>
        <taxon>Pterygota</taxon>
        <taxon>Neoptera</taxon>
        <taxon>Endopterygota</taxon>
        <taxon>Diptera</taxon>
        <taxon>Brachycera</taxon>
        <taxon>Muscomorpha</taxon>
        <taxon>Ephydroidea</taxon>
        <taxon>Drosophilidae</taxon>
        <taxon>Drosophila</taxon>
        <taxon>Sophophora</taxon>
    </lineage>
</organism>
<sequence length="108" mass="12470">MLVTISKYCLAVSAADHKRTNGKTRAINNTDQTATEKESKPKQRKQQRKGSKIKKKIKIVVNVTILRASMLSRFRPTFRLIFFHPYAPLMEPTKQSQQRQLKINKAKS</sequence>
<evidence type="ECO:0000256" key="1">
    <source>
        <dbReference type="SAM" id="MobiDB-lite"/>
    </source>
</evidence>
<feature type="compositionally biased region" description="Basic residues" evidence="1">
    <location>
        <begin position="42"/>
        <end position="53"/>
    </location>
</feature>
<comment type="caution">
    <text evidence="2">The sequence shown here is derived from an EMBL/GenBank/DDBJ whole genome shotgun (WGS) entry which is preliminary data.</text>
</comment>
<dbReference type="EMBL" id="JAMKOV010000014">
    <property type="protein sequence ID" value="KAI8036850.1"/>
    <property type="molecule type" value="Genomic_DNA"/>
</dbReference>
<reference evidence="2" key="1">
    <citation type="journal article" date="2023" name="Genome Biol. Evol.">
        <title>Long-read-based Genome Assembly of Drosophila gunungcola Reveals Fewer Chemosensory Genes in Flower-breeding Species.</title>
        <authorList>
            <person name="Negi A."/>
            <person name="Liao B.Y."/>
            <person name="Yeh S.D."/>
        </authorList>
    </citation>
    <scope>NUCLEOTIDE SEQUENCE</scope>
    <source>
        <strain evidence="2">Sukarami</strain>
    </source>
</reference>
<gene>
    <name evidence="2" type="ORF">M5D96_010160</name>
</gene>
<proteinExistence type="predicted"/>
<evidence type="ECO:0000313" key="2">
    <source>
        <dbReference type="EMBL" id="KAI8036850.1"/>
    </source>
</evidence>